<sequence>MTYKKPILLVLIIMLLGATGIYYLNTDKDPNYITASGTIEATTVDVTARAPGTVEALHFQEGSMVYKDQLLAVLSRSDLLAQKERDAMGVLTAAAKLQDLKSGARAQEIMEAVGNVKIAESNLDKANRDLHRAEALFKEGALAQESLDQARTNAAQKNYLLDTARARQNLLEAGSRPEQINAAAAELERSKAVLKASESILQDLQLTSPLTGTVLNCNYEPGEFIPLGSSLATIADLQKMWIKVYIPTDDLPHIKLGQKVHFTVSGDNNRYTGIVSHIASRGEFTPKTIQTPKERTNVVFAVKISFENKKGTLKIGMPADVIFDEV</sequence>
<evidence type="ECO:0000256" key="3">
    <source>
        <dbReference type="SAM" id="Coils"/>
    </source>
</evidence>
<keyword evidence="4" id="KW-1133">Transmembrane helix</keyword>
<evidence type="ECO:0000256" key="4">
    <source>
        <dbReference type="SAM" id="Phobius"/>
    </source>
</evidence>
<dbReference type="PANTHER" id="PTHR32347">
    <property type="entry name" value="EFFLUX SYSTEM COMPONENT YKNX-RELATED"/>
    <property type="match status" value="1"/>
</dbReference>
<name>A0A0E4C7K0_9FIRM</name>
<accession>A0A0E4C7K0</accession>
<gene>
    <name evidence="6" type="ORF">217</name>
</gene>
<comment type="subcellular location">
    <subcellularLocation>
        <location evidence="1">Cell envelope</location>
    </subcellularLocation>
</comment>
<protein>
    <submittedName>
        <fullName evidence="6">Uncharacterized</fullName>
    </submittedName>
</protein>
<keyword evidence="2 3" id="KW-0175">Coiled coil</keyword>
<dbReference type="AlphaFoldDB" id="A0A0E4C7K0"/>
<dbReference type="RefSeq" id="WP_046494835.1">
    <property type="nucleotide sequence ID" value="NZ_CGIH01000004.1"/>
</dbReference>
<keyword evidence="4" id="KW-0812">Transmembrane</keyword>
<proteinExistence type="predicted"/>
<dbReference type="EMBL" id="CGIH01000004">
    <property type="protein sequence ID" value="CFX01807.1"/>
    <property type="molecule type" value="Genomic_DNA"/>
</dbReference>
<evidence type="ECO:0000313" key="6">
    <source>
        <dbReference type="EMBL" id="CFX01807.1"/>
    </source>
</evidence>
<evidence type="ECO:0000313" key="7">
    <source>
        <dbReference type="Proteomes" id="UP000045545"/>
    </source>
</evidence>
<dbReference type="OrthoDB" id="9778236at2"/>
<dbReference type="Gene3D" id="1.10.287.470">
    <property type="entry name" value="Helix hairpin bin"/>
    <property type="match status" value="1"/>
</dbReference>
<dbReference type="Gene3D" id="2.40.30.170">
    <property type="match status" value="1"/>
</dbReference>
<evidence type="ECO:0000256" key="1">
    <source>
        <dbReference type="ARBA" id="ARBA00004196"/>
    </source>
</evidence>
<dbReference type="InterPro" id="IPR059052">
    <property type="entry name" value="HH_YbhG-like"/>
</dbReference>
<organism evidence="6 7">
    <name type="scientific">Syntrophomonas zehnderi OL-4</name>
    <dbReference type="NCBI Taxonomy" id="690567"/>
    <lineage>
        <taxon>Bacteria</taxon>
        <taxon>Bacillati</taxon>
        <taxon>Bacillota</taxon>
        <taxon>Clostridia</taxon>
        <taxon>Eubacteriales</taxon>
        <taxon>Syntrophomonadaceae</taxon>
        <taxon>Syntrophomonas</taxon>
    </lineage>
</organism>
<keyword evidence="4" id="KW-0472">Membrane</keyword>
<dbReference type="InterPro" id="IPR050465">
    <property type="entry name" value="UPF0194_transport"/>
</dbReference>
<feature type="transmembrane region" description="Helical" evidence="4">
    <location>
        <begin position="7"/>
        <end position="24"/>
    </location>
</feature>
<dbReference type="Gene3D" id="2.40.50.100">
    <property type="match status" value="1"/>
</dbReference>
<dbReference type="SUPFAM" id="SSF111369">
    <property type="entry name" value="HlyD-like secretion proteins"/>
    <property type="match status" value="2"/>
</dbReference>
<keyword evidence="7" id="KW-1185">Reference proteome</keyword>
<feature type="coiled-coil region" evidence="3">
    <location>
        <begin position="109"/>
        <end position="136"/>
    </location>
</feature>
<dbReference type="PANTHER" id="PTHR32347:SF23">
    <property type="entry name" value="BLL5650 PROTEIN"/>
    <property type="match status" value="1"/>
</dbReference>
<dbReference type="Pfam" id="PF25881">
    <property type="entry name" value="HH_YBHG"/>
    <property type="match status" value="1"/>
</dbReference>
<evidence type="ECO:0000256" key="2">
    <source>
        <dbReference type="ARBA" id="ARBA00023054"/>
    </source>
</evidence>
<dbReference type="STRING" id="690567.217"/>
<dbReference type="GO" id="GO:0030313">
    <property type="term" value="C:cell envelope"/>
    <property type="evidence" value="ECO:0007669"/>
    <property type="project" value="UniProtKB-SubCell"/>
</dbReference>
<dbReference type="Proteomes" id="UP000045545">
    <property type="component" value="Unassembled WGS sequence"/>
</dbReference>
<evidence type="ECO:0000259" key="5">
    <source>
        <dbReference type="Pfam" id="PF25881"/>
    </source>
</evidence>
<feature type="domain" description="YbhG-like alpha-helical hairpin" evidence="5">
    <location>
        <begin position="89"/>
        <end position="203"/>
    </location>
</feature>
<reference evidence="6 7" key="1">
    <citation type="submission" date="2015-03" db="EMBL/GenBank/DDBJ databases">
        <authorList>
            <person name="Murphy D."/>
        </authorList>
    </citation>
    <scope>NUCLEOTIDE SEQUENCE [LARGE SCALE GENOMIC DNA]</scope>
    <source>
        <strain evidence="6 7">OL-4</strain>
    </source>
</reference>